<evidence type="ECO:0000256" key="12">
    <source>
        <dbReference type="SAM" id="MobiDB-lite"/>
    </source>
</evidence>
<evidence type="ECO:0000256" key="7">
    <source>
        <dbReference type="ARBA" id="ARBA00022801"/>
    </source>
</evidence>
<dbReference type="Proteomes" id="UP000283841">
    <property type="component" value="Unassembled WGS sequence"/>
</dbReference>
<gene>
    <name evidence="15" type="ORF">C8Q69DRAFT_309721</name>
</gene>
<evidence type="ECO:0000259" key="14">
    <source>
        <dbReference type="PROSITE" id="PS51767"/>
    </source>
</evidence>
<dbReference type="RefSeq" id="XP_028483564.1">
    <property type="nucleotide sequence ID" value="XM_028627239.1"/>
</dbReference>
<comment type="caution">
    <text evidence="15">The sequence shown here is derived from an EMBL/GenBank/DDBJ whole genome shotgun (WGS) entry which is preliminary data.</text>
</comment>
<evidence type="ECO:0000256" key="10">
    <source>
        <dbReference type="PIRSR" id="PIRSR601461-1"/>
    </source>
</evidence>
<dbReference type="CDD" id="cd06097">
    <property type="entry name" value="Aspergillopepsin_like"/>
    <property type="match status" value="1"/>
</dbReference>
<keyword evidence="4 11" id="KW-0645">Protease</keyword>
<keyword evidence="6 11" id="KW-0064">Aspartyl protease</keyword>
<dbReference type="PANTHER" id="PTHR47966:SF23">
    <property type="entry name" value="ASPARTIC ENDOPEPTIDASE, PUTATIVE (AFU_ORTHOLOGUE AFUA_2G15950)-RELATED"/>
    <property type="match status" value="1"/>
</dbReference>
<dbReference type="GeneID" id="39596516"/>
<reference evidence="15 16" key="1">
    <citation type="journal article" date="2018" name="Front. Microbiol.">
        <title>Genomic and genetic insights into a cosmopolitan fungus, Paecilomyces variotii (Eurotiales).</title>
        <authorList>
            <person name="Urquhart A.S."/>
            <person name="Mondo S.J."/>
            <person name="Makela M.R."/>
            <person name="Hane J.K."/>
            <person name="Wiebenga A."/>
            <person name="He G."/>
            <person name="Mihaltcheva S."/>
            <person name="Pangilinan J."/>
            <person name="Lipzen A."/>
            <person name="Barry K."/>
            <person name="de Vries R.P."/>
            <person name="Grigoriev I.V."/>
            <person name="Idnurm A."/>
        </authorList>
    </citation>
    <scope>NUCLEOTIDE SEQUENCE [LARGE SCALE GENOMIC DNA]</scope>
    <source>
        <strain evidence="15 16">CBS 101075</strain>
    </source>
</reference>
<dbReference type="FunFam" id="2.40.70.10:FF:000026">
    <property type="entry name" value="Endothiapepsin"/>
    <property type="match status" value="1"/>
</dbReference>
<feature type="active site" evidence="10">
    <location>
        <position position="123"/>
    </location>
</feature>
<evidence type="ECO:0000313" key="15">
    <source>
        <dbReference type="EMBL" id="RWQ93919.1"/>
    </source>
</evidence>
<keyword evidence="7 11" id="KW-0378">Hydrolase</keyword>
<dbReference type="PANTHER" id="PTHR47966">
    <property type="entry name" value="BETA-SITE APP-CLEAVING ENZYME, ISOFORM A-RELATED"/>
    <property type="match status" value="1"/>
</dbReference>
<evidence type="ECO:0000256" key="13">
    <source>
        <dbReference type="SAM" id="SignalP"/>
    </source>
</evidence>
<dbReference type="GO" id="GO:0004190">
    <property type="term" value="F:aspartic-type endopeptidase activity"/>
    <property type="evidence" value="ECO:0007669"/>
    <property type="project" value="UniProtKB-KW"/>
</dbReference>
<dbReference type="PROSITE" id="PS00141">
    <property type="entry name" value="ASP_PROTEASE"/>
    <property type="match status" value="1"/>
</dbReference>
<dbReference type="PROSITE" id="PS51767">
    <property type="entry name" value="PEPTIDASE_A1"/>
    <property type="match status" value="1"/>
</dbReference>
<dbReference type="VEuPathDB" id="FungiDB:C8Q69DRAFT_309721"/>
<keyword evidence="9" id="KW-0325">Glycoprotein</keyword>
<feature type="signal peptide" evidence="13">
    <location>
        <begin position="1"/>
        <end position="20"/>
    </location>
</feature>
<evidence type="ECO:0000256" key="9">
    <source>
        <dbReference type="ARBA" id="ARBA00023180"/>
    </source>
</evidence>
<feature type="chain" id="PRO_5019402177" evidence="13">
    <location>
        <begin position="21"/>
        <end position="426"/>
    </location>
</feature>
<dbReference type="InterPro" id="IPR034163">
    <property type="entry name" value="Aspergillopepsin-like_cat_dom"/>
</dbReference>
<evidence type="ECO:0000256" key="3">
    <source>
        <dbReference type="ARBA" id="ARBA00022525"/>
    </source>
</evidence>
<feature type="active site" evidence="10">
    <location>
        <position position="309"/>
    </location>
</feature>
<dbReference type="InterPro" id="IPR021109">
    <property type="entry name" value="Peptidase_aspartic_dom_sf"/>
</dbReference>
<feature type="domain" description="Peptidase A1" evidence="14">
    <location>
        <begin position="107"/>
        <end position="422"/>
    </location>
</feature>
<evidence type="ECO:0000256" key="6">
    <source>
        <dbReference type="ARBA" id="ARBA00022750"/>
    </source>
</evidence>
<evidence type="ECO:0000256" key="1">
    <source>
        <dbReference type="ARBA" id="ARBA00004613"/>
    </source>
</evidence>
<evidence type="ECO:0000256" key="2">
    <source>
        <dbReference type="ARBA" id="ARBA00007447"/>
    </source>
</evidence>
<proteinExistence type="inferred from homology"/>
<evidence type="ECO:0000256" key="8">
    <source>
        <dbReference type="ARBA" id="ARBA00023145"/>
    </source>
</evidence>
<dbReference type="AlphaFoldDB" id="A0A443HQ64"/>
<comment type="subcellular location">
    <subcellularLocation>
        <location evidence="1">Secreted</location>
    </subcellularLocation>
</comment>
<evidence type="ECO:0000256" key="5">
    <source>
        <dbReference type="ARBA" id="ARBA00022729"/>
    </source>
</evidence>
<evidence type="ECO:0000313" key="16">
    <source>
        <dbReference type="Proteomes" id="UP000283841"/>
    </source>
</evidence>
<comment type="similarity">
    <text evidence="2 11">Belongs to the peptidase A1 family.</text>
</comment>
<dbReference type="InterPro" id="IPR033121">
    <property type="entry name" value="PEPTIDASE_A1"/>
</dbReference>
<evidence type="ECO:0000256" key="11">
    <source>
        <dbReference type="RuleBase" id="RU000454"/>
    </source>
</evidence>
<dbReference type="InterPro" id="IPR001969">
    <property type="entry name" value="Aspartic_peptidase_AS"/>
</dbReference>
<accession>A0A443HQ64</accession>
<dbReference type="FunFam" id="2.40.70.10:FF:000024">
    <property type="entry name" value="Endothiapepsin"/>
    <property type="match status" value="1"/>
</dbReference>
<name>A0A443HQ64_BYSSP</name>
<dbReference type="Gene3D" id="2.40.70.10">
    <property type="entry name" value="Acid Proteases"/>
    <property type="match status" value="2"/>
</dbReference>
<keyword evidence="5 13" id="KW-0732">Signal</keyword>
<keyword evidence="8" id="KW-0865">Zymogen</keyword>
<dbReference type="InterPro" id="IPR001461">
    <property type="entry name" value="Aspartic_peptidase_A1"/>
</dbReference>
<dbReference type="PRINTS" id="PR00792">
    <property type="entry name" value="PEPSIN"/>
</dbReference>
<dbReference type="GO" id="GO:0005576">
    <property type="term" value="C:extracellular region"/>
    <property type="evidence" value="ECO:0007669"/>
    <property type="project" value="UniProtKB-SubCell"/>
</dbReference>
<dbReference type="Pfam" id="PF00026">
    <property type="entry name" value="Asp"/>
    <property type="match status" value="1"/>
</dbReference>
<protein>
    <submittedName>
        <fullName evidence="15">Pepsin-type protease</fullName>
    </submittedName>
</protein>
<evidence type="ECO:0000256" key="4">
    <source>
        <dbReference type="ARBA" id="ARBA00022670"/>
    </source>
</evidence>
<feature type="region of interest" description="Disordered" evidence="12">
    <location>
        <begin position="78"/>
        <end position="100"/>
    </location>
</feature>
<sequence length="426" mass="45035">MQLLQSFICVLLLVTSGVLSVPTRSQRKGRSFKVERIRRTDYVPHGPTALKKAYGKFGIIPTDFGLDVLDFEPLERKPKQNAGQTDVAEPEQTGAVSAKSVQNDAEFVSPVKIGGQTVMMDFDTGSSDMWVFNTNLNAQALQGHTVYDPAKSKTAKTLQGSEFDISYGDGSFANGPVGTDTVDIGGAVAQNQAIGLPTNVSDSFIEDTFSNGLVGLAFSKLNTVQPKQQNTFFANVAPTLDEPVMTALLKSGGAGQYEFGTIDKSLFQGQMANISIDNSNGFWQFNSAQFAVGNGTMQQVKTAPIAIADTGTTLMLVAPETATAYYEQVPGAVNAASVGGFIFPCNAELPDLSVATGDNNLATVPASVLNFSEVGTNTTTGEKVCYGGVQSNQGSELQIFGDVFLKSMFVAFDMRGPSLGLATPAA</sequence>
<dbReference type="GO" id="GO:0006508">
    <property type="term" value="P:proteolysis"/>
    <property type="evidence" value="ECO:0007669"/>
    <property type="project" value="UniProtKB-KW"/>
</dbReference>
<dbReference type="EMBL" id="RCNU01000008">
    <property type="protein sequence ID" value="RWQ93919.1"/>
    <property type="molecule type" value="Genomic_DNA"/>
</dbReference>
<organism evidence="15 16">
    <name type="scientific">Byssochlamys spectabilis</name>
    <name type="common">Paecilomyces variotii</name>
    <dbReference type="NCBI Taxonomy" id="264951"/>
    <lineage>
        <taxon>Eukaryota</taxon>
        <taxon>Fungi</taxon>
        <taxon>Dikarya</taxon>
        <taxon>Ascomycota</taxon>
        <taxon>Pezizomycotina</taxon>
        <taxon>Eurotiomycetes</taxon>
        <taxon>Eurotiomycetidae</taxon>
        <taxon>Eurotiales</taxon>
        <taxon>Thermoascaceae</taxon>
        <taxon>Paecilomyces</taxon>
    </lineage>
</organism>
<keyword evidence="16" id="KW-1185">Reference proteome</keyword>
<keyword evidence="3" id="KW-0964">Secreted</keyword>
<dbReference type="SUPFAM" id="SSF50630">
    <property type="entry name" value="Acid proteases"/>
    <property type="match status" value="1"/>
</dbReference>
<dbReference type="STRING" id="264951.A0A443HQ64"/>